<dbReference type="AlphaFoldDB" id="A0A8H3ILI5"/>
<dbReference type="InterPro" id="IPR027417">
    <property type="entry name" value="P-loop_NTPase"/>
</dbReference>
<dbReference type="EMBL" id="CAJPDR010000128">
    <property type="protein sequence ID" value="CAF9919775.1"/>
    <property type="molecule type" value="Genomic_DNA"/>
</dbReference>
<dbReference type="InterPro" id="IPR056884">
    <property type="entry name" value="NPHP3-like_N"/>
</dbReference>
<dbReference type="OrthoDB" id="538223at2759"/>
<dbReference type="Proteomes" id="UP000664203">
    <property type="component" value="Unassembled WGS sequence"/>
</dbReference>
<feature type="domain" description="Nephrocystin 3-like N-terminal" evidence="2">
    <location>
        <begin position="22"/>
        <end position="109"/>
    </location>
</feature>
<keyword evidence="4" id="KW-1185">Reference proteome</keyword>
<name>A0A8H3ILI5_9LECA</name>
<evidence type="ECO:0000256" key="1">
    <source>
        <dbReference type="ARBA" id="ARBA00022737"/>
    </source>
</evidence>
<sequence>MLLIQAPGRIVRSVFQDQDMTVGKWIGPDESDSAKILWIHGHPDFGKTVLTARITERLGQARFVAYFICFFSDQLKKQPQQILRSWVAQLVALSDAAFEMAKEVYATKKHPEATNRNYGSFLD</sequence>
<evidence type="ECO:0000313" key="4">
    <source>
        <dbReference type="Proteomes" id="UP000664203"/>
    </source>
</evidence>
<dbReference type="Gene3D" id="3.40.50.300">
    <property type="entry name" value="P-loop containing nucleotide triphosphate hydrolases"/>
    <property type="match status" value="1"/>
</dbReference>
<accession>A0A8H3ILI5</accession>
<proteinExistence type="predicted"/>
<dbReference type="Pfam" id="PF24883">
    <property type="entry name" value="NPHP3_N"/>
    <property type="match status" value="1"/>
</dbReference>
<protein>
    <recommendedName>
        <fullName evidence="2">Nephrocystin 3-like N-terminal domain-containing protein</fullName>
    </recommendedName>
</protein>
<evidence type="ECO:0000259" key="2">
    <source>
        <dbReference type="Pfam" id="PF24883"/>
    </source>
</evidence>
<keyword evidence="1" id="KW-0677">Repeat</keyword>
<comment type="caution">
    <text evidence="3">The sequence shown here is derived from an EMBL/GenBank/DDBJ whole genome shotgun (WGS) entry which is preliminary data.</text>
</comment>
<evidence type="ECO:0000313" key="3">
    <source>
        <dbReference type="EMBL" id="CAF9919775.1"/>
    </source>
</evidence>
<gene>
    <name evidence="3" type="ORF">ALECFALPRED_001292</name>
</gene>
<organism evidence="3 4">
    <name type="scientific">Alectoria fallacina</name>
    <dbReference type="NCBI Taxonomy" id="1903189"/>
    <lineage>
        <taxon>Eukaryota</taxon>
        <taxon>Fungi</taxon>
        <taxon>Dikarya</taxon>
        <taxon>Ascomycota</taxon>
        <taxon>Pezizomycotina</taxon>
        <taxon>Lecanoromycetes</taxon>
        <taxon>OSLEUM clade</taxon>
        <taxon>Lecanoromycetidae</taxon>
        <taxon>Lecanorales</taxon>
        <taxon>Lecanorineae</taxon>
        <taxon>Parmeliaceae</taxon>
        <taxon>Alectoria</taxon>
    </lineage>
</organism>
<reference evidence="3" key="1">
    <citation type="submission" date="2021-03" db="EMBL/GenBank/DDBJ databases">
        <authorList>
            <person name="Tagirdzhanova G."/>
        </authorList>
    </citation>
    <scope>NUCLEOTIDE SEQUENCE</scope>
</reference>